<gene>
    <name evidence="1" type="ORF">ILYODFUR_006376</name>
</gene>
<protein>
    <submittedName>
        <fullName evidence="1">Uncharacterized protein</fullName>
    </submittedName>
</protein>
<keyword evidence="2" id="KW-1185">Reference proteome</keyword>
<sequence length="121" mass="13567">MHGCEVWFPSGADRSPHLMFRLYRIADTLIPSGSWSLDGEGTRVVPEEIGTLTPAMSPPLSVHQEEFKIGPFYILLMLPSARLISNERQGDNRSGARISWTRCNNKYTPDTRFAGETITTI</sequence>
<evidence type="ECO:0000313" key="2">
    <source>
        <dbReference type="Proteomes" id="UP001482620"/>
    </source>
</evidence>
<organism evidence="1 2">
    <name type="scientific">Ilyodon furcidens</name>
    <name type="common">goldbreast splitfin</name>
    <dbReference type="NCBI Taxonomy" id="33524"/>
    <lineage>
        <taxon>Eukaryota</taxon>
        <taxon>Metazoa</taxon>
        <taxon>Chordata</taxon>
        <taxon>Craniata</taxon>
        <taxon>Vertebrata</taxon>
        <taxon>Euteleostomi</taxon>
        <taxon>Actinopterygii</taxon>
        <taxon>Neopterygii</taxon>
        <taxon>Teleostei</taxon>
        <taxon>Neoteleostei</taxon>
        <taxon>Acanthomorphata</taxon>
        <taxon>Ovalentaria</taxon>
        <taxon>Atherinomorphae</taxon>
        <taxon>Cyprinodontiformes</taxon>
        <taxon>Goodeidae</taxon>
        <taxon>Ilyodon</taxon>
    </lineage>
</organism>
<reference evidence="1 2" key="1">
    <citation type="submission" date="2021-06" db="EMBL/GenBank/DDBJ databases">
        <authorList>
            <person name="Palmer J.M."/>
        </authorList>
    </citation>
    <scope>NUCLEOTIDE SEQUENCE [LARGE SCALE GENOMIC DNA]</scope>
    <source>
        <strain evidence="2">if_2019</strain>
        <tissue evidence="1">Muscle</tissue>
    </source>
</reference>
<dbReference type="EMBL" id="JAHRIQ010104658">
    <property type="protein sequence ID" value="MEQ2254713.1"/>
    <property type="molecule type" value="Genomic_DNA"/>
</dbReference>
<proteinExistence type="predicted"/>
<dbReference type="Proteomes" id="UP001482620">
    <property type="component" value="Unassembled WGS sequence"/>
</dbReference>
<accession>A0ABV0VEF4</accession>
<name>A0ABV0VEF4_9TELE</name>
<comment type="caution">
    <text evidence="1">The sequence shown here is derived from an EMBL/GenBank/DDBJ whole genome shotgun (WGS) entry which is preliminary data.</text>
</comment>
<evidence type="ECO:0000313" key="1">
    <source>
        <dbReference type="EMBL" id="MEQ2254713.1"/>
    </source>
</evidence>